<dbReference type="Proteomes" id="UP001627154">
    <property type="component" value="Unassembled WGS sequence"/>
</dbReference>
<evidence type="ECO:0000313" key="2">
    <source>
        <dbReference type="Proteomes" id="UP001627154"/>
    </source>
</evidence>
<name>A0ABD2XHT3_9HYME</name>
<organism evidence="1 2">
    <name type="scientific">Trichogramma kaykai</name>
    <dbReference type="NCBI Taxonomy" id="54128"/>
    <lineage>
        <taxon>Eukaryota</taxon>
        <taxon>Metazoa</taxon>
        <taxon>Ecdysozoa</taxon>
        <taxon>Arthropoda</taxon>
        <taxon>Hexapoda</taxon>
        <taxon>Insecta</taxon>
        <taxon>Pterygota</taxon>
        <taxon>Neoptera</taxon>
        <taxon>Endopterygota</taxon>
        <taxon>Hymenoptera</taxon>
        <taxon>Apocrita</taxon>
        <taxon>Proctotrupomorpha</taxon>
        <taxon>Chalcidoidea</taxon>
        <taxon>Trichogrammatidae</taxon>
        <taxon>Trichogramma</taxon>
    </lineage>
</organism>
<comment type="caution">
    <text evidence="1">The sequence shown here is derived from an EMBL/GenBank/DDBJ whole genome shotgun (WGS) entry which is preliminary data.</text>
</comment>
<proteinExistence type="predicted"/>
<keyword evidence="2" id="KW-1185">Reference proteome</keyword>
<gene>
    <name evidence="1" type="ORF">TKK_002739</name>
</gene>
<dbReference type="AlphaFoldDB" id="A0ABD2XHT3"/>
<reference evidence="1 2" key="1">
    <citation type="journal article" date="2024" name="bioRxiv">
        <title>A reference genome for Trichogramma kaykai: A tiny desert-dwelling parasitoid wasp with competing sex-ratio distorters.</title>
        <authorList>
            <person name="Culotta J."/>
            <person name="Lindsey A.R."/>
        </authorList>
    </citation>
    <scope>NUCLEOTIDE SEQUENCE [LARGE SCALE GENOMIC DNA]</scope>
    <source>
        <strain evidence="1 2">KSX58</strain>
    </source>
</reference>
<dbReference type="EMBL" id="JBJJXI010000023">
    <property type="protein sequence ID" value="KAL3404695.1"/>
    <property type="molecule type" value="Genomic_DNA"/>
</dbReference>
<protein>
    <submittedName>
        <fullName evidence="1">Uncharacterized protein</fullName>
    </submittedName>
</protein>
<evidence type="ECO:0000313" key="1">
    <source>
        <dbReference type="EMBL" id="KAL3404695.1"/>
    </source>
</evidence>
<sequence length="94" mass="11268">MFRSITCIQQQSRFYYAYYVREKNPRRRRLLLSLSSRSNWPLRLWTSVAACVGRRKNAARSGKRLISFFQQGNHFSQDYHNIVFTGRVYGSQHF</sequence>
<accession>A0ABD2XHT3</accession>